<keyword evidence="2" id="KW-1185">Reference proteome</keyword>
<evidence type="ECO:0000313" key="1">
    <source>
        <dbReference type="EMBL" id="KAL2621323.1"/>
    </source>
</evidence>
<dbReference type="EMBL" id="JBHFFA010000006">
    <property type="protein sequence ID" value="KAL2621323.1"/>
    <property type="molecule type" value="Genomic_DNA"/>
</dbReference>
<comment type="caution">
    <text evidence="1">The sequence shown here is derived from an EMBL/GenBank/DDBJ whole genome shotgun (WGS) entry which is preliminary data.</text>
</comment>
<accession>A0ABD1Y3J1</accession>
<evidence type="ECO:0000313" key="2">
    <source>
        <dbReference type="Proteomes" id="UP001605036"/>
    </source>
</evidence>
<dbReference type="Proteomes" id="UP001605036">
    <property type="component" value="Unassembled WGS sequence"/>
</dbReference>
<proteinExistence type="predicted"/>
<name>A0ABD1Y3J1_9MARC</name>
<dbReference type="AlphaFoldDB" id="A0ABD1Y3J1"/>
<gene>
    <name evidence="1" type="ORF">R1flu_001528</name>
</gene>
<reference evidence="1 2" key="1">
    <citation type="submission" date="2024-09" db="EMBL/GenBank/DDBJ databases">
        <title>Chromosome-scale assembly of Riccia fluitans.</title>
        <authorList>
            <person name="Paukszto L."/>
            <person name="Sawicki J."/>
            <person name="Karawczyk K."/>
            <person name="Piernik-Szablinska J."/>
            <person name="Szczecinska M."/>
            <person name="Mazdziarz M."/>
        </authorList>
    </citation>
    <scope>NUCLEOTIDE SEQUENCE [LARGE SCALE GENOMIC DNA]</scope>
    <source>
        <strain evidence="1">Rf_01</strain>
        <tissue evidence="1">Aerial parts of the thallus</tissue>
    </source>
</reference>
<organism evidence="1 2">
    <name type="scientific">Riccia fluitans</name>
    <dbReference type="NCBI Taxonomy" id="41844"/>
    <lineage>
        <taxon>Eukaryota</taxon>
        <taxon>Viridiplantae</taxon>
        <taxon>Streptophyta</taxon>
        <taxon>Embryophyta</taxon>
        <taxon>Marchantiophyta</taxon>
        <taxon>Marchantiopsida</taxon>
        <taxon>Marchantiidae</taxon>
        <taxon>Marchantiales</taxon>
        <taxon>Ricciaceae</taxon>
        <taxon>Riccia</taxon>
    </lineage>
</organism>
<protein>
    <submittedName>
        <fullName evidence="1">Uncharacterized protein</fullName>
    </submittedName>
</protein>
<sequence>MIDLSDESQEAKKEEETVLSKDTLQLTKSDLIEKFRLSLTYGKQIVIPILHILEGNRTQVEVEIGRRMTLMEIALHLSKKNRQKEVQKL</sequence>